<dbReference type="CDD" id="cd01992">
    <property type="entry name" value="TilS_N"/>
    <property type="match status" value="1"/>
</dbReference>
<dbReference type="InterPro" id="IPR012094">
    <property type="entry name" value="tRNA_Ile_lys_synt"/>
</dbReference>
<comment type="caution">
    <text evidence="6">Lacks conserved residue(s) required for the propagation of feature annotation.</text>
</comment>
<dbReference type="GO" id="GO:0032267">
    <property type="term" value="F:tRNA(Ile)-lysidine synthase activity"/>
    <property type="evidence" value="ECO:0007669"/>
    <property type="project" value="UniProtKB-EC"/>
</dbReference>
<dbReference type="GO" id="GO:0005737">
    <property type="term" value="C:cytoplasm"/>
    <property type="evidence" value="ECO:0007669"/>
    <property type="project" value="UniProtKB-SubCell"/>
</dbReference>
<name>A0A7L5JSG5_9BACT</name>
<dbReference type="AlphaFoldDB" id="A0A7L5JSG5"/>
<dbReference type="InterPro" id="IPR011063">
    <property type="entry name" value="TilS/TtcA_N"/>
</dbReference>
<feature type="domain" description="tRNA(Ile)-lysidine/2-thiocytidine synthase N-terminal" evidence="7">
    <location>
        <begin position="13"/>
        <end position="186"/>
    </location>
</feature>
<evidence type="ECO:0000313" key="8">
    <source>
        <dbReference type="EMBL" id="QKJ27918.1"/>
    </source>
</evidence>
<dbReference type="HAMAP" id="MF_01161">
    <property type="entry name" value="tRNA_Ile_lys_synt"/>
    <property type="match status" value="1"/>
</dbReference>
<evidence type="ECO:0000256" key="6">
    <source>
        <dbReference type="HAMAP-Rule" id="MF_01161"/>
    </source>
</evidence>
<dbReference type="RefSeq" id="WP_024774531.1">
    <property type="nucleotide sequence ID" value="NZ_CP054051.1"/>
</dbReference>
<dbReference type="GO" id="GO:0006400">
    <property type="term" value="P:tRNA modification"/>
    <property type="evidence" value="ECO:0007669"/>
    <property type="project" value="UniProtKB-UniRule"/>
</dbReference>
<keyword evidence="3" id="KW-0547">Nucleotide-binding</keyword>
<evidence type="ECO:0000259" key="7">
    <source>
        <dbReference type="Pfam" id="PF01171"/>
    </source>
</evidence>
<dbReference type="GO" id="GO:0005524">
    <property type="term" value="F:ATP binding"/>
    <property type="evidence" value="ECO:0007669"/>
    <property type="project" value="UniProtKB-KW"/>
</dbReference>
<comment type="catalytic activity">
    <reaction evidence="5 6">
        <text>cytidine(34) in tRNA(Ile2) + L-lysine + ATP = lysidine(34) in tRNA(Ile2) + AMP + diphosphate + H(+)</text>
        <dbReference type="Rhea" id="RHEA:43744"/>
        <dbReference type="Rhea" id="RHEA-COMP:10625"/>
        <dbReference type="Rhea" id="RHEA-COMP:10670"/>
        <dbReference type="ChEBI" id="CHEBI:15378"/>
        <dbReference type="ChEBI" id="CHEBI:30616"/>
        <dbReference type="ChEBI" id="CHEBI:32551"/>
        <dbReference type="ChEBI" id="CHEBI:33019"/>
        <dbReference type="ChEBI" id="CHEBI:82748"/>
        <dbReference type="ChEBI" id="CHEBI:83665"/>
        <dbReference type="ChEBI" id="CHEBI:456215"/>
        <dbReference type="EC" id="6.3.4.19"/>
    </reaction>
</comment>
<dbReference type="Pfam" id="PF01171">
    <property type="entry name" value="ATP_bind_3"/>
    <property type="match status" value="1"/>
</dbReference>
<evidence type="ECO:0000256" key="4">
    <source>
        <dbReference type="ARBA" id="ARBA00022840"/>
    </source>
</evidence>
<dbReference type="InterPro" id="IPR014729">
    <property type="entry name" value="Rossmann-like_a/b/a_fold"/>
</dbReference>
<protein>
    <recommendedName>
        <fullName evidence="6">tRNA(Ile)-lysidine synthase</fullName>
        <ecNumber evidence="6">6.3.4.19</ecNumber>
    </recommendedName>
    <alternativeName>
        <fullName evidence="6">tRNA(Ile)-2-lysyl-cytidine synthase</fullName>
    </alternativeName>
    <alternativeName>
        <fullName evidence="6">tRNA(Ile)-lysidine synthetase</fullName>
    </alternativeName>
</protein>
<keyword evidence="6" id="KW-0963">Cytoplasm</keyword>
<dbReference type="EMBL" id="CP054051">
    <property type="protein sequence ID" value="QKJ27918.1"/>
    <property type="molecule type" value="Genomic_DNA"/>
</dbReference>
<dbReference type="InterPro" id="IPR012795">
    <property type="entry name" value="tRNA_Ile_lys_synt_N"/>
</dbReference>
<evidence type="ECO:0000256" key="5">
    <source>
        <dbReference type="ARBA" id="ARBA00048539"/>
    </source>
</evidence>
<dbReference type="NCBIfam" id="TIGR02432">
    <property type="entry name" value="lysidine_TilS_N"/>
    <property type="match status" value="1"/>
</dbReference>
<evidence type="ECO:0000256" key="3">
    <source>
        <dbReference type="ARBA" id="ARBA00022741"/>
    </source>
</evidence>
<evidence type="ECO:0000313" key="9">
    <source>
        <dbReference type="Proteomes" id="UP000509513"/>
    </source>
</evidence>
<keyword evidence="1 6" id="KW-0436">Ligase</keyword>
<dbReference type="SUPFAM" id="SSF52402">
    <property type="entry name" value="Adenine nucleotide alpha hydrolases-like"/>
    <property type="match status" value="1"/>
</dbReference>
<evidence type="ECO:0000256" key="2">
    <source>
        <dbReference type="ARBA" id="ARBA00022694"/>
    </source>
</evidence>
<evidence type="ECO:0000256" key="1">
    <source>
        <dbReference type="ARBA" id="ARBA00022598"/>
    </source>
</evidence>
<comment type="subcellular location">
    <subcellularLocation>
        <location evidence="6">Cytoplasm</location>
    </subcellularLocation>
</comment>
<accession>A0A7L5JSG5</accession>
<organism evidence="8 9">
    <name type="scientific">Aliarcobacter cibarius</name>
    <dbReference type="NCBI Taxonomy" id="255507"/>
    <lineage>
        <taxon>Bacteria</taxon>
        <taxon>Pseudomonadati</taxon>
        <taxon>Campylobacterota</taxon>
        <taxon>Epsilonproteobacteria</taxon>
        <taxon>Campylobacterales</taxon>
        <taxon>Arcobacteraceae</taxon>
        <taxon>Aliarcobacter</taxon>
    </lineage>
</organism>
<dbReference type="PANTHER" id="PTHR43033">
    <property type="entry name" value="TRNA(ILE)-LYSIDINE SYNTHASE-RELATED"/>
    <property type="match status" value="1"/>
</dbReference>
<keyword evidence="4" id="KW-0067">ATP-binding</keyword>
<comment type="function">
    <text evidence="6">Ligates lysine onto the cytidine present at position 34 of the AUA codon-specific tRNA(Ile) that contains the anticodon CAU, in an ATP-dependent manner. Cytidine is converted to lysidine, thus changing the amino acid specificity of the tRNA from methionine to isoleucine.</text>
</comment>
<dbReference type="Gene3D" id="3.40.50.620">
    <property type="entry name" value="HUPs"/>
    <property type="match status" value="1"/>
</dbReference>
<gene>
    <name evidence="6 8" type="primary">tilS</name>
    <name evidence="8" type="ORF">ACBT_2026</name>
</gene>
<comment type="similarity">
    <text evidence="6">Belongs to the tRNA(Ile)-lysidine synthase family.</text>
</comment>
<dbReference type="PANTHER" id="PTHR43033:SF1">
    <property type="entry name" value="TRNA(ILE)-LYSIDINE SYNTHASE-RELATED"/>
    <property type="match status" value="1"/>
</dbReference>
<dbReference type="KEGG" id="acib:ACBT_2026"/>
<dbReference type="EC" id="6.3.4.19" evidence="6"/>
<reference evidence="8 9" key="1">
    <citation type="submission" date="2020-05" db="EMBL/GenBank/DDBJ databases">
        <title>Complete genome sequencing of Campylobacter and Arcobacter type strains.</title>
        <authorList>
            <person name="Miller W.G."/>
            <person name="Yee E."/>
        </authorList>
    </citation>
    <scope>NUCLEOTIDE SEQUENCE [LARGE SCALE GENOMIC DNA]</scope>
    <source>
        <strain evidence="8 9">LMG 21996</strain>
    </source>
</reference>
<dbReference type="Proteomes" id="UP000509513">
    <property type="component" value="Chromosome"/>
</dbReference>
<keyword evidence="2 6" id="KW-0819">tRNA processing</keyword>
<proteinExistence type="inferred from homology"/>
<sequence length="325" mass="38278">MNLDFSKITNTKNILAFSAGVDSSALFFLLLNAKIPFDIVIVNYNVRDQSKDEVQYAKDLAKKYNKQIFIKNVVLQSSSNFEKTARDIRYSFFEDIIEKESYDILITAHQLNDLFEWFLMQLSKGSGLVELLGMQAFEKKEKYTIFRPLLSVTKEELEDFLKQNSIKYFIDSSNTDEKYKRNYFRKKFSNQFLSEFANGVKNSFAYLNDDLKSLNIKFEPLFEKFELEVFENLNDDNLNIRIIDKSLKKRGILLSQKERTEILFQKHITVSHKVNISISENFIYIAPKTDVVLEKDFKEFCRIKKIPQNIRGYIFSKNISLDFIK</sequence>